<dbReference type="OrthoDB" id="6332846at2759"/>
<feature type="signal peptide" evidence="6">
    <location>
        <begin position="1"/>
        <end position="18"/>
    </location>
</feature>
<protein>
    <submittedName>
        <fullName evidence="9">NPC intracellular cholesterol transporter 2</fullName>
    </submittedName>
</protein>
<sequence length="156" mass="17231">MKFAIFGFLFCLLVVSEATKVQQCENGPPLQDGQITISGCDKPPCRLRKKNTAHASFTFSPTEDIPKLSNTVFAQIVGIPFPFIGVDGTNACNQVYEADGETKASCPLKSGQKYVYKNKFDILDIYPRLKLVVHWALTAPGNKDILCFEVPARITN</sequence>
<dbReference type="Proteomes" id="UP000192223">
    <property type="component" value="Unplaced"/>
</dbReference>
<dbReference type="GeneID" id="108739173"/>
<evidence type="ECO:0000259" key="7">
    <source>
        <dbReference type="SMART" id="SM00737"/>
    </source>
</evidence>
<evidence type="ECO:0000256" key="5">
    <source>
        <dbReference type="ARBA" id="ARBA00023157"/>
    </source>
</evidence>
<dbReference type="InterPro" id="IPR014756">
    <property type="entry name" value="Ig_E-set"/>
</dbReference>
<dbReference type="InParanoid" id="A0A7F5RD12"/>
<accession>A0A7F5RD12</accession>
<evidence type="ECO:0000256" key="4">
    <source>
        <dbReference type="ARBA" id="ARBA00022729"/>
    </source>
</evidence>
<keyword evidence="8" id="KW-1185">Reference proteome</keyword>
<evidence type="ECO:0000256" key="6">
    <source>
        <dbReference type="SAM" id="SignalP"/>
    </source>
</evidence>
<dbReference type="InterPro" id="IPR039670">
    <property type="entry name" value="NPC2-like"/>
</dbReference>
<keyword evidence="5" id="KW-1015">Disulfide bond</keyword>
<dbReference type="FunFam" id="2.60.40.770:FF:000001">
    <property type="entry name" value="NPC intracellular cholesterol transporter 2"/>
    <property type="match status" value="1"/>
</dbReference>
<dbReference type="KEGG" id="apln:108739173"/>
<keyword evidence="3" id="KW-0964">Secreted</keyword>
<evidence type="ECO:0000313" key="8">
    <source>
        <dbReference type="Proteomes" id="UP000192223"/>
    </source>
</evidence>
<dbReference type="GO" id="GO:0005576">
    <property type="term" value="C:extracellular region"/>
    <property type="evidence" value="ECO:0007669"/>
    <property type="project" value="UniProtKB-SubCell"/>
</dbReference>
<dbReference type="SUPFAM" id="SSF81296">
    <property type="entry name" value="E set domains"/>
    <property type="match status" value="1"/>
</dbReference>
<reference evidence="9" key="1">
    <citation type="submission" date="2025-08" db="UniProtKB">
        <authorList>
            <consortium name="RefSeq"/>
        </authorList>
    </citation>
    <scope>IDENTIFICATION</scope>
    <source>
        <tissue evidence="9">Entire body</tissue>
    </source>
</reference>
<dbReference type="Pfam" id="PF02221">
    <property type="entry name" value="E1_DerP2_DerF2"/>
    <property type="match status" value="1"/>
</dbReference>
<evidence type="ECO:0000256" key="1">
    <source>
        <dbReference type="ARBA" id="ARBA00004613"/>
    </source>
</evidence>
<gene>
    <name evidence="9" type="primary">LOC108739173</name>
</gene>
<dbReference type="RefSeq" id="XP_025833862.1">
    <property type="nucleotide sequence ID" value="XM_025978077.1"/>
</dbReference>
<dbReference type="InterPro" id="IPR033916">
    <property type="entry name" value="ML_Npc2-like"/>
</dbReference>
<feature type="chain" id="PRO_5028879419" evidence="6">
    <location>
        <begin position="19"/>
        <end position="156"/>
    </location>
</feature>
<comment type="similarity">
    <text evidence="2">Belongs to the NPC2 family.</text>
</comment>
<dbReference type="GO" id="GO:0032934">
    <property type="term" value="F:sterol binding"/>
    <property type="evidence" value="ECO:0007669"/>
    <property type="project" value="InterPro"/>
</dbReference>
<organism evidence="8 9">
    <name type="scientific">Agrilus planipennis</name>
    <name type="common">Emerald ash borer</name>
    <name type="synonym">Agrilus marcopoli</name>
    <dbReference type="NCBI Taxonomy" id="224129"/>
    <lineage>
        <taxon>Eukaryota</taxon>
        <taxon>Metazoa</taxon>
        <taxon>Ecdysozoa</taxon>
        <taxon>Arthropoda</taxon>
        <taxon>Hexapoda</taxon>
        <taxon>Insecta</taxon>
        <taxon>Pterygota</taxon>
        <taxon>Neoptera</taxon>
        <taxon>Endopterygota</taxon>
        <taxon>Coleoptera</taxon>
        <taxon>Polyphaga</taxon>
        <taxon>Elateriformia</taxon>
        <taxon>Buprestoidea</taxon>
        <taxon>Buprestidae</taxon>
        <taxon>Agrilinae</taxon>
        <taxon>Agrilus</taxon>
    </lineage>
</organism>
<comment type="subcellular location">
    <subcellularLocation>
        <location evidence="1">Secreted</location>
    </subcellularLocation>
</comment>
<proteinExistence type="inferred from homology"/>
<evidence type="ECO:0000256" key="3">
    <source>
        <dbReference type="ARBA" id="ARBA00022525"/>
    </source>
</evidence>
<evidence type="ECO:0000313" key="9">
    <source>
        <dbReference type="RefSeq" id="XP_025833862.1"/>
    </source>
</evidence>
<keyword evidence="4 6" id="KW-0732">Signal</keyword>
<dbReference type="Gene3D" id="2.60.40.770">
    <property type="match status" value="1"/>
</dbReference>
<dbReference type="GO" id="GO:0032367">
    <property type="term" value="P:intracellular cholesterol transport"/>
    <property type="evidence" value="ECO:0007669"/>
    <property type="project" value="InterPro"/>
</dbReference>
<dbReference type="FunCoup" id="A0A7F5RD12">
    <property type="interactions" value="145"/>
</dbReference>
<name>A0A7F5RD12_AGRPL</name>
<dbReference type="PANTHER" id="PTHR11306">
    <property type="entry name" value="NIEMANN PICK TYPE C2 PROTEIN NPC2-RELATED"/>
    <property type="match status" value="1"/>
</dbReference>
<dbReference type="InterPro" id="IPR003172">
    <property type="entry name" value="ML_dom"/>
</dbReference>
<dbReference type="AlphaFoldDB" id="A0A7F5RD12"/>
<dbReference type="SMART" id="SM00737">
    <property type="entry name" value="ML"/>
    <property type="match status" value="1"/>
</dbReference>
<dbReference type="CDD" id="cd00916">
    <property type="entry name" value="Npc2_like"/>
    <property type="match status" value="1"/>
</dbReference>
<evidence type="ECO:0000256" key="2">
    <source>
        <dbReference type="ARBA" id="ARBA00006370"/>
    </source>
</evidence>
<dbReference type="PANTHER" id="PTHR11306:SF68">
    <property type="entry name" value="NPC INTRACELLULAR CHOLESTEROL TRANSPORTER 2"/>
    <property type="match status" value="1"/>
</dbReference>
<feature type="domain" description="MD-2-related lipid-recognition" evidence="7">
    <location>
        <begin position="21"/>
        <end position="152"/>
    </location>
</feature>